<dbReference type="AlphaFoldDB" id="A0A852T4L0"/>
<dbReference type="RefSeq" id="WP_179457427.1">
    <property type="nucleotide sequence ID" value="NZ_BAAAPX010000001.1"/>
</dbReference>
<name>A0A852T4L0_9MICO</name>
<reference evidence="1 2" key="1">
    <citation type="submission" date="2020-07" db="EMBL/GenBank/DDBJ databases">
        <title>Sequencing the genomes of 1000 actinobacteria strains.</title>
        <authorList>
            <person name="Klenk H.-P."/>
        </authorList>
    </citation>
    <scope>NUCLEOTIDE SEQUENCE [LARGE SCALE GENOMIC DNA]</scope>
    <source>
        <strain evidence="1 2">DSM 23871</strain>
    </source>
</reference>
<dbReference type="InterPro" id="IPR029033">
    <property type="entry name" value="His_PPase_superfam"/>
</dbReference>
<organism evidence="1 2">
    <name type="scientific">Leifsonia soli</name>
    <dbReference type="NCBI Taxonomy" id="582665"/>
    <lineage>
        <taxon>Bacteria</taxon>
        <taxon>Bacillati</taxon>
        <taxon>Actinomycetota</taxon>
        <taxon>Actinomycetes</taxon>
        <taxon>Micrococcales</taxon>
        <taxon>Microbacteriaceae</taxon>
        <taxon>Leifsonia</taxon>
    </lineage>
</organism>
<dbReference type="SUPFAM" id="SSF53254">
    <property type="entry name" value="Phosphoglycerate mutase-like"/>
    <property type="match status" value="1"/>
</dbReference>
<dbReference type="InterPro" id="IPR050275">
    <property type="entry name" value="PGM_Phosphatase"/>
</dbReference>
<keyword evidence="2" id="KW-1185">Reference proteome</keyword>
<comment type="caution">
    <text evidence="1">The sequence shown here is derived from an EMBL/GenBank/DDBJ whole genome shotgun (WGS) entry which is preliminary data.</text>
</comment>
<dbReference type="Gene3D" id="3.40.50.1240">
    <property type="entry name" value="Phosphoglycerate mutase-like"/>
    <property type="match status" value="1"/>
</dbReference>
<protein>
    <submittedName>
        <fullName evidence="1">Broad specificity phosphatase PhoE</fullName>
    </submittedName>
</protein>
<dbReference type="CDD" id="cd07067">
    <property type="entry name" value="HP_PGM_like"/>
    <property type="match status" value="1"/>
</dbReference>
<dbReference type="GO" id="GO:0016791">
    <property type="term" value="F:phosphatase activity"/>
    <property type="evidence" value="ECO:0007669"/>
    <property type="project" value="TreeGrafter"/>
</dbReference>
<evidence type="ECO:0000313" key="2">
    <source>
        <dbReference type="Proteomes" id="UP000589620"/>
    </source>
</evidence>
<accession>A0A852T4L0</accession>
<evidence type="ECO:0000313" key="1">
    <source>
        <dbReference type="EMBL" id="NYD75544.1"/>
    </source>
</evidence>
<sequence>MVASQVHLVRHGEVFNPDGILYGRLPGFGLSKLGHRMAQAAADDLRERSRPVSALRVSPLQRTRESAAPIAAEFGLEPVIDERIIEPTNRFEGTRMKRAVRNPAYWPYLVNPLRPSWGEAYTSIERRMMAAIHDAFDSVESGDVVLVSHQLPIWVAHLSVAGERYAHDPRKRRCALSSITTFERVNADSEVPTDQAEPPVHPGRTPEAQRLVEVGYVEPAASLQSAATDVGAV</sequence>
<gene>
    <name evidence="1" type="ORF">BJ963_003063</name>
</gene>
<dbReference type="EMBL" id="JACCBJ010000001">
    <property type="protein sequence ID" value="NYD75544.1"/>
    <property type="molecule type" value="Genomic_DNA"/>
</dbReference>
<dbReference type="Proteomes" id="UP000589620">
    <property type="component" value="Unassembled WGS sequence"/>
</dbReference>
<dbReference type="PANTHER" id="PTHR48100:SF51">
    <property type="entry name" value="PHOSPHOGLYCERATE MUTASE"/>
    <property type="match status" value="1"/>
</dbReference>
<proteinExistence type="predicted"/>
<dbReference type="InterPro" id="IPR013078">
    <property type="entry name" value="His_Pase_superF_clade-1"/>
</dbReference>
<dbReference type="PANTHER" id="PTHR48100">
    <property type="entry name" value="BROAD-SPECIFICITY PHOSPHATASE YOR283W-RELATED"/>
    <property type="match status" value="1"/>
</dbReference>
<dbReference type="Pfam" id="PF00300">
    <property type="entry name" value="His_Phos_1"/>
    <property type="match status" value="1"/>
</dbReference>
<dbReference type="GO" id="GO:0005737">
    <property type="term" value="C:cytoplasm"/>
    <property type="evidence" value="ECO:0007669"/>
    <property type="project" value="TreeGrafter"/>
</dbReference>
<dbReference type="SMART" id="SM00855">
    <property type="entry name" value="PGAM"/>
    <property type="match status" value="1"/>
</dbReference>